<name>A0A8T1P5Q4_CARIL</name>
<proteinExistence type="predicted"/>
<evidence type="ECO:0000313" key="1">
    <source>
        <dbReference type="EMBL" id="KAG6636703.1"/>
    </source>
</evidence>
<comment type="caution">
    <text evidence="1">The sequence shown here is derived from an EMBL/GenBank/DDBJ whole genome shotgun (WGS) entry which is preliminary data.</text>
</comment>
<accession>A0A8T1P5Q4</accession>
<organism evidence="1 2">
    <name type="scientific">Carya illinoinensis</name>
    <name type="common">Pecan</name>
    <dbReference type="NCBI Taxonomy" id="32201"/>
    <lineage>
        <taxon>Eukaryota</taxon>
        <taxon>Viridiplantae</taxon>
        <taxon>Streptophyta</taxon>
        <taxon>Embryophyta</taxon>
        <taxon>Tracheophyta</taxon>
        <taxon>Spermatophyta</taxon>
        <taxon>Magnoliopsida</taxon>
        <taxon>eudicotyledons</taxon>
        <taxon>Gunneridae</taxon>
        <taxon>Pentapetalae</taxon>
        <taxon>rosids</taxon>
        <taxon>fabids</taxon>
        <taxon>Fagales</taxon>
        <taxon>Juglandaceae</taxon>
        <taxon>Carya</taxon>
    </lineage>
</organism>
<dbReference type="PANTHER" id="PTHR36723">
    <property type="entry name" value="F22C12.19"/>
    <property type="match status" value="1"/>
</dbReference>
<dbReference type="PANTHER" id="PTHR36723:SF1">
    <property type="entry name" value="F22C12.19"/>
    <property type="match status" value="1"/>
</dbReference>
<keyword evidence="2" id="KW-1185">Reference proteome</keyword>
<gene>
    <name evidence="1" type="ORF">CIPAW_11G129200</name>
</gene>
<dbReference type="EMBL" id="CM031819">
    <property type="protein sequence ID" value="KAG6636703.1"/>
    <property type="molecule type" value="Genomic_DNA"/>
</dbReference>
<protein>
    <submittedName>
        <fullName evidence="1">Uncharacterized protein</fullName>
    </submittedName>
</protein>
<dbReference type="AlphaFoldDB" id="A0A8T1P5Q4"/>
<sequence length="90" mass="10096">MIVSWRNKRPTSTRSFKVPMKIKYSSFSMKVASSNFSQSSGGNNFFGLYGLKLDAHDITKLTDEPALIDLLDGTYKCSSLIKDRGKSRKP</sequence>
<evidence type="ECO:0000313" key="2">
    <source>
        <dbReference type="Proteomes" id="UP000811609"/>
    </source>
</evidence>
<dbReference type="Proteomes" id="UP000811609">
    <property type="component" value="Chromosome 11"/>
</dbReference>
<reference evidence="1" key="1">
    <citation type="submission" date="2020-12" db="EMBL/GenBank/DDBJ databases">
        <title>WGS assembly of Carya illinoinensis cv. Pawnee.</title>
        <authorList>
            <person name="Platts A."/>
            <person name="Shu S."/>
            <person name="Wright S."/>
            <person name="Barry K."/>
            <person name="Edger P."/>
            <person name="Pires J.C."/>
            <person name="Schmutz J."/>
        </authorList>
    </citation>
    <scope>NUCLEOTIDE SEQUENCE</scope>
    <source>
        <tissue evidence="1">Leaf</tissue>
    </source>
</reference>